<dbReference type="EnsemblPlants" id="AET4Gv20642200.5">
    <property type="protein sequence ID" value="AET4Gv20642200.5"/>
    <property type="gene ID" value="AET4Gv20642200"/>
</dbReference>
<evidence type="ECO:0000313" key="3">
    <source>
        <dbReference type="Proteomes" id="UP000015105"/>
    </source>
</evidence>
<evidence type="ECO:0000256" key="1">
    <source>
        <dbReference type="SAM" id="Phobius"/>
    </source>
</evidence>
<proteinExistence type="predicted"/>
<reference evidence="2" key="3">
    <citation type="journal article" date="2017" name="Nature">
        <title>Genome sequence of the progenitor of the wheat D genome Aegilops tauschii.</title>
        <authorList>
            <person name="Luo M.C."/>
            <person name="Gu Y.Q."/>
            <person name="Puiu D."/>
            <person name="Wang H."/>
            <person name="Twardziok S.O."/>
            <person name="Deal K.R."/>
            <person name="Huo N."/>
            <person name="Zhu T."/>
            <person name="Wang L."/>
            <person name="Wang Y."/>
            <person name="McGuire P.E."/>
            <person name="Liu S."/>
            <person name="Long H."/>
            <person name="Ramasamy R.K."/>
            <person name="Rodriguez J.C."/>
            <person name="Van S.L."/>
            <person name="Yuan L."/>
            <person name="Wang Z."/>
            <person name="Xia Z."/>
            <person name="Xiao L."/>
            <person name="Anderson O.D."/>
            <person name="Ouyang S."/>
            <person name="Liang Y."/>
            <person name="Zimin A.V."/>
            <person name="Pertea G."/>
            <person name="Qi P."/>
            <person name="Bennetzen J.L."/>
            <person name="Dai X."/>
            <person name="Dawson M.W."/>
            <person name="Muller H.G."/>
            <person name="Kugler K."/>
            <person name="Rivarola-Duarte L."/>
            <person name="Spannagl M."/>
            <person name="Mayer K.F.X."/>
            <person name="Lu F.H."/>
            <person name="Bevan M.W."/>
            <person name="Leroy P."/>
            <person name="Li P."/>
            <person name="You F.M."/>
            <person name="Sun Q."/>
            <person name="Liu Z."/>
            <person name="Lyons E."/>
            <person name="Wicker T."/>
            <person name="Salzberg S.L."/>
            <person name="Devos K.M."/>
            <person name="Dvorak J."/>
        </authorList>
    </citation>
    <scope>NUCLEOTIDE SEQUENCE [LARGE SCALE GENOMIC DNA]</scope>
    <source>
        <strain evidence="2">cv. AL8/78</strain>
    </source>
</reference>
<dbReference type="AlphaFoldDB" id="A0A453IQJ4"/>
<evidence type="ECO:0000313" key="2">
    <source>
        <dbReference type="EnsemblPlants" id="AET4Gv20642200.5"/>
    </source>
</evidence>
<accession>A0A453IQJ4</accession>
<keyword evidence="1" id="KW-0812">Transmembrane</keyword>
<feature type="transmembrane region" description="Helical" evidence="1">
    <location>
        <begin position="7"/>
        <end position="24"/>
    </location>
</feature>
<reference evidence="3" key="1">
    <citation type="journal article" date="2014" name="Science">
        <title>Ancient hybridizations among the ancestral genomes of bread wheat.</title>
        <authorList>
            <consortium name="International Wheat Genome Sequencing Consortium,"/>
            <person name="Marcussen T."/>
            <person name="Sandve S.R."/>
            <person name="Heier L."/>
            <person name="Spannagl M."/>
            <person name="Pfeifer M."/>
            <person name="Jakobsen K.S."/>
            <person name="Wulff B.B."/>
            <person name="Steuernagel B."/>
            <person name="Mayer K.F."/>
            <person name="Olsen O.A."/>
        </authorList>
    </citation>
    <scope>NUCLEOTIDE SEQUENCE [LARGE SCALE GENOMIC DNA]</scope>
    <source>
        <strain evidence="3">cv. AL8/78</strain>
    </source>
</reference>
<reference evidence="3" key="2">
    <citation type="journal article" date="2017" name="Nat. Plants">
        <title>The Aegilops tauschii genome reveals multiple impacts of transposons.</title>
        <authorList>
            <person name="Zhao G."/>
            <person name="Zou C."/>
            <person name="Li K."/>
            <person name="Wang K."/>
            <person name="Li T."/>
            <person name="Gao L."/>
            <person name="Zhang X."/>
            <person name="Wang H."/>
            <person name="Yang Z."/>
            <person name="Liu X."/>
            <person name="Jiang W."/>
            <person name="Mao L."/>
            <person name="Kong X."/>
            <person name="Jiao Y."/>
            <person name="Jia J."/>
        </authorList>
    </citation>
    <scope>NUCLEOTIDE SEQUENCE [LARGE SCALE GENOMIC DNA]</scope>
    <source>
        <strain evidence="3">cv. AL8/78</strain>
    </source>
</reference>
<sequence length="63" mass="7249">HIHVQKGVLVSGLCSMLSVALIAVNDALNRQLEDRGLNVYMCWRSNCQFLCRFRYEMSIFNAI</sequence>
<dbReference type="Gramene" id="AET4Gv20642200.5">
    <property type="protein sequence ID" value="AET4Gv20642200.5"/>
    <property type="gene ID" value="AET4Gv20642200"/>
</dbReference>
<organism evidence="2 3">
    <name type="scientific">Aegilops tauschii subsp. strangulata</name>
    <name type="common">Goatgrass</name>
    <dbReference type="NCBI Taxonomy" id="200361"/>
    <lineage>
        <taxon>Eukaryota</taxon>
        <taxon>Viridiplantae</taxon>
        <taxon>Streptophyta</taxon>
        <taxon>Embryophyta</taxon>
        <taxon>Tracheophyta</taxon>
        <taxon>Spermatophyta</taxon>
        <taxon>Magnoliopsida</taxon>
        <taxon>Liliopsida</taxon>
        <taxon>Poales</taxon>
        <taxon>Poaceae</taxon>
        <taxon>BOP clade</taxon>
        <taxon>Pooideae</taxon>
        <taxon>Triticodae</taxon>
        <taxon>Triticeae</taxon>
        <taxon>Triticinae</taxon>
        <taxon>Aegilops</taxon>
    </lineage>
</organism>
<dbReference type="Proteomes" id="UP000015105">
    <property type="component" value="Chromosome 4D"/>
</dbReference>
<reference evidence="2" key="4">
    <citation type="submission" date="2019-03" db="UniProtKB">
        <authorList>
            <consortium name="EnsemblPlants"/>
        </authorList>
    </citation>
    <scope>IDENTIFICATION</scope>
</reference>
<protein>
    <submittedName>
        <fullName evidence="2">Uncharacterized protein</fullName>
    </submittedName>
</protein>
<keyword evidence="1" id="KW-1133">Transmembrane helix</keyword>
<keyword evidence="3" id="KW-1185">Reference proteome</keyword>
<reference evidence="2" key="5">
    <citation type="journal article" date="2021" name="G3 (Bethesda)">
        <title>Aegilops tauschii genome assembly Aet v5.0 features greater sequence contiguity and improved annotation.</title>
        <authorList>
            <person name="Wang L."/>
            <person name="Zhu T."/>
            <person name="Rodriguez J.C."/>
            <person name="Deal K.R."/>
            <person name="Dubcovsky J."/>
            <person name="McGuire P.E."/>
            <person name="Lux T."/>
            <person name="Spannagl M."/>
            <person name="Mayer K.F.X."/>
            <person name="Baldrich P."/>
            <person name="Meyers B.C."/>
            <person name="Huo N."/>
            <person name="Gu Y.Q."/>
            <person name="Zhou H."/>
            <person name="Devos K.M."/>
            <person name="Bennetzen J.L."/>
            <person name="Unver T."/>
            <person name="Budak H."/>
            <person name="Gulick P.J."/>
            <person name="Galiba G."/>
            <person name="Kalapos B."/>
            <person name="Nelson D.R."/>
            <person name="Li P."/>
            <person name="You F.M."/>
            <person name="Luo M.C."/>
            <person name="Dvorak J."/>
        </authorList>
    </citation>
    <scope>NUCLEOTIDE SEQUENCE [LARGE SCALE GENOMIC DNA]</scope>
    <source>
        <strain evidence="2">cv. AL8/78</strain>
    </source>
</reference>
<name>A0A453IQJ4_AEGTS</name>
<keyword evidence="1" id="KW-0472">Membrane</keyword>